<dbReference type="Pfam" id="PF01551">
    <property type="entry name" value="Peptidase_M23"/>
    <property type="match status" value="1"/>
</dbReference>
<dbReference type="Proteomes" id="UP000182114">
    <property type="component" value="Unassembled WGS sequence"/>
</dbReference>
<evidence type="ECO:0000313" key="2">
    <source>
        <dbReference type="EMBL" id="SDF40741.1"/>
    </source>
</evidence>
<dbReference type="SUPFAM" id="SSF51261">
    <property type="entry name" value="Duplicated hybrid motif"/>
    <property type="match status" value="1"/>
</dbReference>
<dbReference type="CDD" id="cd12797">
    <property type="entry name" value="M23_peptidase"/>
    <property type="match status" value="1"/>
</dbReference>
<proteinExistence type="predicted"/>
<dbReference type="eggNOG" id="COG0739">
    <property type="taxonomic scope" value="Bacteria"/>
</dbReference>
<dbReference type="InterPro" id="IPR011055">
    <property type="entry name" value="Dup_hybrid_motif"/>
</dbReference>
<evidence type="ECO:0000313" key="3">
    <source>
        <dbReference type="Proteomes" id="UP000182114"/>
    </source>
</evidence>
<evidence type="ECO:0000259" key="1">
    <source>
        <dbReference type="Pfam" id="PF01551"/>
    </source>
</evidence>
<dbReference type="InterPro" id="IPR016047">
    <property type="entry name" value="M23ase_b-sheet_dom"/>
</dbReference>
<dbReference type="Gene3D" id="2.70.70.10">
    <property type="entry name" value="Glucose Permease (Domain IIA)"/>
    <property type="match status" value="1"/>
</dbReference>
<accession>A0A1G7KUE2</accession>
<organism evidence="2 3">
    <name type="scientific">Cellulophaga baltica</name>
    <dbReference type="NCBI Taxonomy" id="76594"/>
    <lineage>
        <taxon>Bacteria</taxon>
        <taxon>Pseudomonadati</taxon>
        <taxon>Bacteroidota</taxon>
        <taxon>Flavobacteriia</taxon>
        <taxon>Flavobacteriales</taxon>
        <taxon>Flavobacteriaceae</taxon>
        <taxon>Cellulophaga</taxon>
    </lineage>
</organism>
<reference evidence="3" key="1">
    <citation type="submission" date="2016-10" db="EMBL/GenBank/DDBJ databases">
        <authorList>
            <person name="Varghese N."/>
            <person name="Submissions S."/>
        </authorList>
    </citation>
    <scope>NUCLEOTIDE SEQUENCE [LARGE SCALE GENOMIC DNA]</scope>
    <source>
        <strain evidence="3">DSM 24729</strain>
    </source>
</reference>
<sequence>MIFLRILFFIAIVFQVSCQEVKKESASPSSTAEKSTIKTEPQKTRLDTILDVFEQKPIYKARGFDFPIAKPNAKGYYNAQPFGTNNHLGEDWNAVTGGDSDLGDPIYATANGFVNFATDIGSGWGKIIRIWHTTVDGVVVESLYAHCDTILVEQGQYVFKGDTIGTIGNAGGIYLAHLHFEIRDDVLLPVGAGYATETEGYPDPTKFIKAHRQ</sequence>
<dbReference type="EMBL" id="FNBD01000014">
    <property type="protein sequence ID" value="SDF40741.1"/>
    <property type="molecule type" value="Genomic_DNA"/>
</dbReference>
<dbReference type="AlphaFoldDB" id="A0A1G7KUE2"/>
<dbReference type="GO" id="GO:0004222">
    <property type="term" value="F:metalloendopeptidase activity"/>
    <property type="evidence" value="ECO:0007669"/>
    <property type="project" value="TreeGrafter"/>
</dbReference>
<dbReference type="PANTHER" id="PTHR21666:SF270">
    <property type="entry name" value="MUREIN HYDROLASE ACTIVATOR ENVC"/>
    <property type="match status" value="1"/>
</dbReference>
<dbReference type="PANTHER" id="PTHR21666">
    <property type="entry name" value="PEPTIDASE-RELATED"/>
    <property type="match status" value="1"/>
</dbReference>
<keyword evidence="3" id="KW-1185">Reference proteome</keyword>
<gene>
    <name evidence="2" type="ORF">SAMN04487992_11414</name>
</gene>
<feature type="domain" description="M23ase beta-sheet core" evidence="1">
    <location>
        <begin position="101"/>
        <end position="184"/>
    </location>
</feature>
<name>A0A1G7KUE2_9FLAO</name>
<dbReference type="RefSeq" id="WP_074539273.1">
    <property type="nucleotide sequence ID" value="NZ_FNBD01000014.1"/>
</dbReference>
<protein>
    <submittedName>
        <fullName evidence="2">Peptidase family M23</fullName>
    </submittedName>
</protein>
<dbReference type="InterPro" id="IPR050570">
    <property type="entry name" value="Cell_wall_metabolism_enzyme"/>
</dbReference>